<reference evidence="10" key="3">
    <citation type="submission" date="2025-08" db="UniProtKB">
        <authorList>
            <consortium name="Ensembl"/>
        </authorList>
    </citation>
    <scope>IDENTIFICATION</scope>
</reference>
<keyword evidence="5" id="KW-0472">Membrane</keyword>
<dbReference type="GO" id="GO:0005886">
    <property type="term" value="C:plasma membrane"/>
    <property type="evidence" value="ECO:0007669"/>
    <property type="project" value="UniProtKB-SubCell"/>
</dbReference>
<dbReference type="FunCoup" id="A0A3B1IW05">
    <property type="interactions" value="34"/>
</dbReference>
<dbReference type="SMART" id="SM00409">
    <property type="entry name" value="IG"/>
    <property type="match status" value="1"/>
</dbReference>
<dbReference type="PROSITE" id="PS50835">
    <property type="entry name" value="IG_LIKE"/>
    <property type="match status" value="1"/>
</dbReference>
<protein>
    <recommendedName>
        <fullName evidence="9">Ig-like domain-containing protein</fullName>
    </recommendedName>
</protein>
<evidence type="ECO:0000256" key="7">
    <source>
        <dbReference type="ARBA" id="ARBA00023180"/>
    </source>
</evidence>
<proteinExistence type="predicted"/>
<evidence type="ECO:0000256" key="6">
    <source>
        <dbReference type="ARBA" id="ARBA00023157"/>
    </source>
</evidence>
<dbReference type="Ensembl" id="ENSAMXT00000034346.1">
    <property type="protein sequence ID" value="ENSAMXP00000034118.1"/>
    <property type="gene ID" value="ENSAMXG00000039441.1"/>
</dbReference>
<keyword evidence="2" id="KW-1003">Cell membrane</keyword>
<dbReference type="GO" id="GO:0002376">
    <property type="term" value="P:immune system process"/>
    <property type="evidence" value="ECO:0007669"/>
    <property type="project" value="UniProtKB-KW"/>
</dbReference>
<dbReference type="STRING" id="7994.ENSAMXP00000034118"/>
<dbReference type="PANTHER" id="PTHR19433:SF111">
    <property type="entry name" value="T CELL RECEPTOR ALPHA VARIABLE 4"/>
    <property type="match status" value="1"/>
</dbReference>
<feature type="domain" description="Ig-like" evidence="9">
    <location>
        <begin position="2"/>
        <end position="123"/>
    </location>
</feature>
<dbReference type="Proteomes" id="UP000018467">
    <property type="component" value="Unassembled WGS sequence"/>
</dbReference>
<dbReference type="SUPFAM" id="SSF48726">
    <property type="entry name" value="Immunoglobulin"/>
    <property type="match status" value="1"/>
</dbReference>
<feature type="signal peptide" evidence="8">
    <location>
        <begin position="1"/>
        <end position="16"/>
    </location>
</feature>
<evidence type="ECO:0000313" key="11">
    <source>
        <dbReference type="Proteomes" id="UP000018467"/>
    </source>
</evidence>
<reference evidence="10" key="4">
    <citation type="submission" date="2025-09" db="UniProtKB">
        <authorList>
            <consortium name="Ensembl"/>
        </authorList>
    </citation>
    <scope>IDENTIFICATION</scope>
</reference>
<name>A0A3B1IW05_ASTMX</name>
<dbReference type="InterPro" id="IPR013783">
    <property type="entry name" value="Ig-like_fold"/>
</dbReference>
<keyword evidence="11" id="KW-1185">Reference proteome</keyword>
<keyword evidence="4" id="KW-0391">Immunity</keyword>
<reference evidence="11" key="1">
    <citation type="submission" date="2013-03" db="EMBL/GenBank/DDBJ databases">
        <authorList>
            <person name="Jeffery W."/>
            <person name="Warren W."/>
            <person name="Wilson R.K."/>
        </authorList>
    </citation>
    <scope>NUCLEOTIDE SEQUENCE</scope>
    <source>
        <strain evidence="11">female</strain>
    </source>
</reference>
<dbReference type="PANTHER" id="PTHR19433">
    <property type="entry name" value="T-CELL RECEPTOR ALPHA CHAIN V REGION-RELATED"/>
    <property type="match status" value="1"/>
</dbReference>
<keyword evidence="3 8" id="KW-0732">Signal</keyword>
<dbReference type="Bgee" id="ENSAMXG00000039441">
    <property type="expression patterns" value="Expressed in mesonephros and 4 other cell types or tissues"/>
</dbReference>
<feature type="chain" id="PRO_5017227123" description="Ig-like domain-containing protein" evidence="8">
    <location>
        <begin position="17"/>
        <end position="157"/>
    </location>
</feature>
<dbReference type="GeneTree" id="ENSGT01120000276869"/>
<evidence type="ECO:0000256" key="4">
    <source>
        <dbReference type="ARBA" id="ARBA00022859"/>
    </source>
</evidence>
<evidence type="ECO:0000256" key="1">
    <source>
        <dbReference type="ARBA" id="ARBA00004236"/>
    </source>
</evidence>
<dbReference type="InterPro" id="IPR013106">
    <property type="entry name" value="Ig_V-set"/>
</dbReference>
<sequence length="157" mass="17730">TPYFNILLLFQCSVLAVSVCSQAGVSVEVVAGDNITLWCRHDLIKSDYLFWYKHTVSSAPELLGCKRFKLSSPPAACYFFTESSGAEMSVNSRNTSLRLTAVNHTHSGLYYCSFKLNDRMIFSNTTLLHIRGKLLHRESSQRCVEEVDPHVLYSSVR</sequence>
<evidence type="ECO:0000313" key="10">
    <source>
        <dbReference type="Ensembl" id="ENSAMXP00000034118.1"/>
    </source>
</evidence>
<dbReference type="InterPro" id="IPR036179">
    <property type="entry name" value="Ig-like_dom_sf"/>
</dbReference>
<keyword evidence="7" id="KW-0325">Glycoprotein</keyword>
<evidence type="ECO:0000256" key="8">
    <source>
        <dbReference type="SAM" id="SignalP"/>
    </source>
</evidence>
<organism evidence="10 11">
    <name type="scientific">Astyanax mexicanus</name>
    <name type="common">Blind cave fish</name>
    <name type="synonym">Astyanax fasciatus mexicanus</name>
    <dbReference type="NCBI Taxonomy" id="7994"/>
    <lineage>
        <taxon>Eukaryota</taxon>
        <taxon>Metazoa</taxon>
        <taxon>Chordata</taxon>
        <taxon>Craniata</taxon>
        <taxon>Vertebrata</taxon>
        <taxon>Euteleostomi</taxon>
        <taxon>Actinopterygii</taxon>
        <taxon>Neopterygii</taxon>
        <taxon>Teleostei</taxon>
        <taxon>Ostariophysi</taxon>
        <taxon>Characiformes</taxon>
        <taxon>Characoidei</taxon>
        <taxon>Acestrorhamphidae</taxon>
        <taxon>Acestrorhamphinae</taxon>
        <taxon>Astyanax</taxon>
    </lineage>
</organism>
<dbReference type="Pfam" id="PF07686">
    <property type="entry name" value="V-set"/>
    <property type="match status" value="1"/>
</dbReference>
<evidence type="ECO:0000256" key="3">
    <source>
        <dbReference type="ARBA" id="ARBA00022729"/>
    </source>
</evidence>
<evidence type="ECO:0000259" key="9">
    <source>
        <dbReference type="PROSITE" id="PS50835"/>
    </source>
</evidence>
<comment type="subcellular location">
    <subcellularLocation>
        <location evidence="1">Cell membrane</location>
    </subcellularLocation>
</comment>
<dbReference type="InterPro" id="IPR052051">
    <property type="entry name" value="TCR_complex_component"/>
</dbReference>
<dbReference type="InterPro" id="IPR007110">
    <property type="entry name" value="Ig-like_dom"/>
</dbReference>
<dbReference type="InterPro" id="IPR003599">
    <property type="entry name" value="Ig_sub"/>
</dbReference>
<evidence type="ECO:0000256" key="2">
    <source>
        <dbReference type="ARBA" id="ARBA00022475"/>
    </source>
</evidence>
<dbReference type="AlphaFoldDB" id="A0A3B1IW05"/>
<dbReference type="InParanoid" id="A0A3B1IW05"/>
<accession>A0A3B1IW05</accession>
<keyword evidence="6" id="KW-1015">Disulfide bond</keyword>
<dbReference type="Gene3D" id="2.60.40.10">
    <property type="entry name" value="Immunoglobulins"/>
    <property type="match status" value="1"/>
</dbReference>
<dbReference type="GO" id="GO:0009617">
    <property type="term" value="P:response to bacterium"/>
    <property type="evidence" value="ECO:0007669"/>
    <property type="project" value="TreeGrafter"/>
</dbReference>
<reference evidence="11" key="2">
    <citation type="journal article" date="2014" name="Nat. Commun.">
        <title>The cavefish genome reveals candidate genes for eye loss.</title>
        <authorList>
            <person name="McGaugh S.E."/>
            <person name="Gross J.B."/>
            <person name="Aken B."/>
            <person name="Blin M."/>
            <person name="Borowsky R."/>
            <person name="Chalopin D."/>
            <person name="Hinaux H."/>
            <person name="Jeffery W.R."/>
            <person name="Keene A."/>
            <person name="Ma L."/>
            <person name="Minx P."/>
            <person name="Murphy D."/>
            <person name="O'Quin K.E."/>
            <person name="Retaux S."/>
            <person name="Rohner N."/>
            <person name="Searle S.M."/>
            <person name="Stahl B.A."/>
            <person name="Tabin C."/>
            <person name="Volff J.N."/>
            <person name="Yoshizawa M."/>
            <person name="Warren W.C."/>
        </authorList>
    </citation>
    <scope>NUCLEOTIDE SEQUENCE [LARGE SCALE GENOMIC DNA]</scope>
    <source>
        <strain evidence="11">female</strain>
    </source>
</reference>
<evidence type="ECO:0000256" key="5">
    <source>
        <dbReference type="ARBA" id="ARBA00023136"/>
    </source>
</evidence>